<feature type="compositionally biased region" description="Low complexity" evidence="2">
    <location>
        <begin position="1036"/>
        <end position="1045"/>
    </location>
</feature>
<dbReference type="Pfam" id="PF25351">
    <property type="entry name" value="PH_BUD3_C"/>
    <property type="match status" value="1"/>
</dbReference>
<protein>
    <recommendedName>
        <fullName evidence="3">DH domain-containing protein</fullName>
    </recommendedName>
</protein>
<evidence type="ECO:0000256" key="1">
    <source>
        <dbReference type="SAM" id="Coils"/>
    </source>
</evidence>
<evidence type="ECO:0000259" key="3">
    <source>
        <dbReference type="PROSITE" id="PS50010"/>
    </source>
</evidence>
<dbReference type="InterPro" id="IPR051092">
    <property type="entry name" value="FYVE_RhoGEF_PH"/>
</dbReference>
<dbReference type="InterPro" id="IPR035899">
    <property type="entry name" value="DBL_dom_sf"/>
</dbReference>
<dbReference type="InterPro" id="IPR000219">
    <property type="entry name" value="DH_dom"/>
</dbReference>
<keyword evidence="1" id="KW-0175">Coiled coil</keyword>
<feature type="region of interest" description="Disordered" evidence="2">
    <location>
        <begin position="761"/>
        <end position="838"/>
    </location>
</feature>
<name>A0A6A7C450_9PEZI</name>
<keyword evidence="5" id="KW-1185">Reference proteome</keyword>
<dbReference type="GO" id="GO:0005085">
    <property type="term" value="F:guanyl-nucleotide exchange factor activity"/>
    <property type="evidence" value="ECO:0007669"/>
    <property type="project" value="InterPro"/>
</dbReference>
<dbReference type="PANTHER" id="PTHR12673">
    <property type="entry name" value="FACIOGENITAL DYSPLASIA PROTEIN"/>
    <property type="match status" value="1"/>
</dbReference>
<evidence type="ECO:0000313" key="5">
    <source>
        <dbReference type="Proteomes" id="UP000799421"/>
    </source>
</evidence>
<evidence type="ECO:0000256" key="2">
    <source>
        <dbReference type="SAM" id="MobiDB-lite"/>
    </source>
</evidence>
<feature type="compositionally biased region" description="Polar residues" evidence="2">
    <location>
        <begin position="804"/>
        <end position="815"/>
    </location>
</feature>
<feature type="region of interest" description="Disordered" evidence="2">
    <location>
        <begin position="1079"/>
        <end position="1120"/>
    </location>
</feature>
<dbReference type="SMART" id="SM00325">
    <property type="entry name" value="RhoGEF"/>
    <property type="match status" value="1"/>
</dbReference>
<dbReference type="SUPFAM" id="SSF48065">
    <property type="entry name" value="DBL homology domain (DH-domain)"/>
    <property type="match status" value="1"/>
</dbReference>
<dbReference type="Proteomes" id="UP000799421">
    <property type="component" value="Unassembled WGS sequence"/>
</dbReference>
<organism evidence="4 5">
    <name type="scientific">Piedraia hortae CBS 480.64</name>
    <dbReference type="NCBI Taxonomy" id="1314780"/>
    <lineage>
        <taxon>Eukaryota</taxon>
        <taxon>Fungi</taxon>
        <taxon>Dikarya</taxon>
        <taxon>Ascomycota</taxon>
        <taxon>Pezizomycotina</taxon>
        <taxon>Dothideomycetes</taxon>
        <taxon>Dothideomycetidae</taxon>
        <taxon>Capnodiales</taxon>
        <taxon>Piedraiaceae</taxon>
        <taxon>Piedraia</taxon>
    </lineage>
</organism>
<feature type="compositionally biased region" description="Basic and acidic residues" evidence="2">
    <location>
        <begin position="1210"/>
        <end position="1225"/>
    </location>
</feature>
<dbReference type="GO" id="GO:0005737">
    <property type="term" value="C:cytoplasm"/>
    <property type="evidence" value="ECO:0007669"/>
    <property type="project" value="TreeGrafter"/>
</dbReference>
<dbReference type="EMBL" id="MU005970">
    <property type="protein sequence ID" value="KAF2861819.1"/>
    <property type="molecule type" value="Genomic_DNA"/>
</dbReference>
<evidence type="ECO:0000313" key="4">
    <source>
        <dbReference type="EMBL" id="KAF2861819.1"/>
    </source>
</evidence>
<feature type="domain" description="DH" evidence="3">
    <location>
        <begin position="236"/>
        <end position="442"/>
    </location>
</feature>
<feature type="region of interest" description="Disordered" evidence="2">
    <location>
        <begin position="1018"/>
        <end position="1045"/>
    </location>
</feature>
<accession>A0A6A7C450</accession>
<dbReference type="Gene3D" id="1.20.900.10">
    <property type="entry name" value="Dbl homology (DH) domain"/>
    <property type="match status" value="1"/>
</dbReference>
<gene>
    <name evidence="4" type="ORF">K470DRAFT_281366</name>
</gene>
<feature type="compositionally biased region" description="Polar residues" evidence="2">
    <location>
        <begin position="783"/>
        <end position="794"/>
    </location>
</feature>
<dbReference type="PROSITE" id="PS50010">
    <property type="entry name" value="DH_2"/>
    <property type="match status" value="1"/>
</dbReference>
<feature type="coiled-coil region" evidence="1">
    <location>
        <begin position="1449"/>
        <end position="1483"/>
    </location>
</feature>
<dbReference type="Pfam" id="PF00621">
    <property type="entry name" value="RhoGEF"/>
    <property type="match status" value="1"/>
</dbReference>
<sequence length="1487" mass="163216">MAVVVPAPPPLAGDVSLFHTTDPLLANSPVLVFYGRAAAVASTSSRIQVHVFTPAGIGSYRRLAVAPTSPFWSAVDSLPRDAKGDEVCRGIAFGLKKYFAELPERVRTAWCAQVRAAGMLFGDQHVAILASRMQRVENTEDVIYAIGDAFAEQWLSWLDVDVVLPPGSVVEMKRSDSIGSEDSLDIGLEKRYGRYAEVVACLGEAIFMPTSKLRRAPSKASAFGRSTSFTSHQQEIVRKELSELVDTEDGYVERLQELHGIAMNSGADLKASSQEQLKSVFPASISRIVAANSKFLQSMRSILEATEASSATALEMSQSTASQMRANVQDDPHGIVAFARCLYEWVPQFAEPYGPYLGAQAACSQNLRSLCRNSDTALSAFLHEIGEQKLVSLLIEPVQRLPRYNLYIDSILKQLPLGHAAIKPLLKARDVITEICAQDDAGAESSLIEERLRSRVAEWPNECHITGRLVTATDYTMLAPPFAPDGCEMERGIMLLYTDSLILLEKRGDAATTTARSLQTELEACSNPAFSRSGPLLDLNFVRQISLDALQYSESHAGRVLQLFELLEKNQSRQSSNVMPSWILRLDTTYDGKVNRFTEDISKAAIESRFSEVEREGSAWEVRRADAGENQASLLCAIFQDSNREYVSLRRRNGSTRVIVDVDKHIHKPQPGQNGIRTVISLSPLKDGSWRMTLESLDYPTSQEPVTLENLVHKISKRLAMIAASSFSIDNPAMAASLLAKNGETISSLDLYFLSADDDDASQVDSREPTRRHKSPRKLLSTFLASTGPGSQPPASIRRDQSQLRHPTSAQSTKPPSREGATSLHSQPSFRAETPTNHRKLEDTLRTYILALKARKGNIVGRSLKMRGLADELAVNELYNGLLEDANMMVIAAQATVDVLFAAFEKFLNHAWKEQVGQVIPYTMIQSAQSKAELMFPADFDDYFRSVISTLVPQNRRAFKMIMELLADLLDGTGNDGDRGALTAAFAEVLVTDGNPHDFIALIDRFVDDTDTYFGEPLDEVQKQGNSGGLHKRSRSTNSASISSNTSSLRRKFGFGTLARTNSRSEEESKVASVWRTLSKSTRGGDSPAGSLSKGSLHRSQSTMDYRPTSQDGSLKGELSAAASVQSLGLSTIGEHPSFIPTGPPRKKRRSSLSDVLGAEEAQKAPSWTAPAPARRPVVGSRSMTDEKPLESPLLPAPKLMPNGRVGSPVRERARIPPAFRKENSPSRPLSAIEPLRPRSNTTSVKEEAMSSRPSSSIPTIAARGLSPTKPTPRIGLSERTGAGNIVKRPSTPPDKSTRLRMQSPQKLRERLQHEQVNMNGTQGSLQEELSKIGDELTATSTSRIGTIRGSQTARVSRRGSVTSPSGSLDMAARVLKLEGKLQKAVEDHSARMESIQNDLSSSLTVSENKCRKLDELYREARCENDALYARFNEELSKILNVVRGGEGVEEMKRRLKEAQDDAAKLRRENGRLKRENVGLRAQIKGD</sequence>
<reference evidence="4" key="1">
    <citation type="journal article" date="2020" name="Stud. Mycol.">
        <title>101 Dothideomycetes genomes: a test case for predicting lifestyles and emergence of pathogens.</title>
        <authorList>
            <person name="Haridas S."/>
            <person name="Albert R."/>
            <person name="Binder M."/>
            <person name="Bloem J."/>
            <person name="Labutti K."/>
            <person name="Salamov A."/>
            <person name="Andreopoulos B."/>
            <person name="Baker S."/>
            <person name="Barry K."/>
            <person name="Bills G."/>
            <person name="Bluhm B."/>
            <person name="Cannon C."/>
            <person name="Castanera R."/>
            <person name="Culley D."/>
            <person name="Daum C."/>
            <person name="Ezra D."/>
            <person name="Gonzalez J."/>
            <person name="Henrissat B."/>
            <person name="Kuo A."/>
            <person name="Liang C."/>
            <person name="Lipzen A."/>
            <person name="Lutzoni F."/>
            <person name="Magnuson J."/>
            <person name="Mondo S."/>
            <person name="Nolan M."/>
            <person name="Ohm R."/>
            <person name="Pangilinan J."/>
            <person name="Park H.-J."/>
            <person name="Ramirez L."/>
            <person name="Alfaro M."/>
            <person name="Sun H."/>
            <person name="Tritt A."/>
            <person name="Yoshinaga Y."/>
            <person name="Zwiers L.-H."/>
            <person name="Turgeon B."/>
            <person name="Goodwin S."/>
            <person name="Spatafora J."/>
            <person name="Crous P."/>
            <person name="Grigoriev I."/>
        </authorList>
    </citation>
    <scope>NUCLEOTIDE SEQUENCE</scope>
    <source>
        <strain evidence="4">CBS 480.64</strain>
    </source>
</reference>
<dbReference type="OrthoDB" id="4066896at2759"/>
<dbReference type="PANTHER" id="PTHR12673:SF261">
    <property type="entry name" value="BUD3"/>
    <property type="match status" value="1"/>
</dbReference>
<dbReference type="InterPro" id="IPR057454">
    <property type="entry name" value="Bud3_C"/>
</dbReference>
<feature type="region of interest" description="Disordered" evidence="2">
    <location>
        <begin position="1347"/>
        <end position="1367"/>
    </location>
</feature>
<proteinExistence type="predicted"/>
<feature type="region of interest" description="Disordered" evidence="2">
    <location>
        <begin position="1133"/>
        <end position="1305"/>
    </location>
</feature>
<feature type="compositionally biased region" description="Polar residues" evidence="2">
    <location>
        <begin position="1098"/>
        <end position="1113"/>
    </location>
</feature>